<dbReference type="SUPFAM" id="SSF49354">
    <property type="entry name" value="PapD-like"/>
    <property type="match status" value="1"/>
</dbReference>
<feature type="chain" id="PRO_5031241027" evidence="9">
    <location>
        <begin position="26"/>
        <end position="248"/>
    </location>
</feature>
<evidence type="ECO:0000313" key="13">
    <source>
        <dbReference type="Proteomes" id="UP000537188"/>
    </source>
</evidence>
<dbReference type="GO" id="GO:0071555">
    <property type="term" value="P:cell wall organization"/>
    <property type="evidence" value="ECO:0007669"/>
    <property type="project" value="InterPro"/>
</dbReference>
<dbReference type="InterPro" id="IPR050643">
    <property type="entry name" value="Periplasmic_pilus_chap"/>
</dbReference>
<dbReference type="Proteomes" id="UP000537188">
    <property type="component" value="Unassembled WGS sequence"/>
</dbReference>
<sequence>MAVILRSRALALSLVLLVFSNAVRAEIVIDRTRVVYPAGAREVTVNLKNEAAGPRLVQAWIDEGDAQVAAEISDVPFSLTPPIARMEAGQGKALRLAFDQREGKALASDRESVFWLNVLGVPPKPDGAGNSVQLAFRTRIKLFLRPQALSSPAKAPGGLKWRRLEGPSLRAEVHNPSAYYITLSSVVATADGTEYRSDDPPMLAPYSTVVMPLTASGNAPQPKPGIGFTVLDDNGATQTHHADWAPDK</sequence>
<dbReference type="InterPro" id="IPR008962">
    <property type="entry name" value="PapD-like_sf"/>
</dbReference>
<keyword evidence="6 8" id="KW-0143">Chaperone</keyword>
<dbReference type="PRINTS" id="PR00969">
    <property type="entry name" value="CHAPERONPILI"/>
</dbReference>
<evidence type="ECO:0000256" key="7">
    <source>
        <dbReference type="ARBA" id="ARBA00023319"/>
    </source>
</evidence>
<dbReference type="InterPro" id="IPR018046">
    <property type="entry name" value="Pili_assmbl_chaperone_CS"/>
</dbReference>
<dbReference type="InterPro" id="IPR016148">
    <property type="entry name" value="Pili_assmbl_chaperone_C"/>
</dbReference>
<organism evidence="12 13">
    <name type="scientific">Pseudomonas yamanorum</name>
    <dbReference type="NCBI Taxonomy" id="515393"/>
    <lineage>
        <taxon>Bacteria</taxon>
        <taxon>Pseudomonadati</taxon>
        <taxon>Pseudomonadota</taxon>
        <taxon>Gammaproteobacteria</taxon>
        <taxon>Pseudomonadales</taxon>
        <taxon>Pseudomonadaceae</taxon>
        <taxon>Pseudomonas</taxon>
    </lineage>
</organism>
<accession>A0A7Y8K6U0</accession>
<feature type="domain" description="Pili assembly chaperone N-terminal" evidence="10">
    <location>
        <begin position="27"/>
        <end position="149"/>
    </location>
</feature>
<dbReference type="PROSITE" id="PS00635">
    <property type="entry name" value="PILI_CHAPERONE"/>
    <property type="match status" value="1"/>
</dbReference>
<keyword evidence="7" id="KW-0393">Immunoglobulin domain</keyword>
<dbReference type="PANTHER" id="PTHR30251">
    <property type="entry name" value="PILUS ASSEMBLY CHAPERONE"/>
    <property type="match status" value="1"/>
</dbReference>
<dbReference type="SUPFAM" id="SSF49584">
    <property type="entry name" value="Periplasmic chaperone C-domain"/>
    <property type="match status" value="1"/>
</dbReference>
<dbReference type="Pfam" id="PF02753">
    <property type="entry name" value="PapD_C"/>
    <property type="match status" value="1"/>
</dbReference>
<name>A0A7Y8K6U0_9PSED</name>
<evidence type="ECO:0000256" key="1">
    <source>
        <dbReference type="ARBA" id="ARBA00004418"/>
    </source>
</evidence>
<dbReference type="Pfam" id="PF00345">
    <property type="entry name" value="PapD_N"/>
    <property type="match status" value="1"/>
</dbReference>
<comment type="similarity">
    <text evidence="2 8">Belongs to the periplasmic pilus chaperone family.</text>
</comment>
<protein>
    <submittedName>
        <fullName evidence="12">Fimbria/pilus periplasmic chaperone</fullName>
    </submittedName>
</protein>
<evidence type="ECO:0000259" key="10">
    <source>
        <dbReference type="Pfam" id="PF00345"/>
    </source>
</evidence>
<evidence type="ECO:0000256" key="3">
    <source>
        <dbReference type="ARBA" id="ARBA00022558"/>
    </source>
</evidence>
<reference evidence="12 13" key="1">
    <citation type="submission" date="2020-04" db="EMBL/GenBank/DDBJ databases">
        <title>Molecular characterization of pseudomonads from Agaricus bisporus reveal novel blotch 2 pathogens in Western Europe.</title>
        <authorList>
            <person name="Taparia T."/>
            <person name="Krijger M."/>
            <person name="Haynes E."/>
            <person name="Elpinstone J.G."/>
            <person name="Noble R."/>
            <person name="Van Der Wolf J."/>
        </authorList>
    </citation>
    <scope>NUCLEOTIDE SEQUENCE [LARGE SCALE GENOMIC DNA]</scope>
    <source>
        <strain evidence="12 13">IPO3781</strain>
    </source>
</reference>
<dbReference type="InterPro" id="IPR001829">
    <property type="entry name" value="Pili_assmbl_chaperone_bac"/>
</dbReference>
<dbReference type="EMBL" id="JACARF010000028">
    <property type="protein sequence ID" value="NWE78237.1"/>
    <property type="molecule type" value="Genomic_DNA"/>
</dbReference>
<dbReference type="GO" id="GO:0030288">
    <property type="term" value="C:outer membrane-bounded periplasmic space"/>
    <property type="evidence" value="ECO:0007669"/>
    <property type="project" value="InterPro"/>
</dbReference>
<keyword evidence="3" id="KW-1029">Fimbrium biogenesis</keyword>
<comment type="caution">
    <text evidence="12">The sequence shown here is derived from an EMBL/GenBank/DDBJ whole genome shotgun (WGS) entry which is preliminary data.</text>
</comment>
<evidence type="ECO:0000256" key="2">
    <source>
        <dbReference type="ARBA" id="ARBA00007399"/>
    </source>
</evidence>
<dbReference type="AlphaFoldDB" id="A0A7Y8K6U0"/>
<evidence type="ECO:0000313" key="12">
    <source>
        <dbReference type="EMBL" id="NWE78237.1"/>
    </source>
</evidence>
<gene>
    <name evidence="12" type="ORF">HX828_22035</name>
</gene>
<proteinExistence type="inferred from homology"/>
<feature type="domain" description="Pili assembly chaperone C-terminal" evidence="11">
    <location>
        <begin position="173"/>
        <end position="238"/>
    </location>
</feature>
<evidence type="ECO:0000256" key="8">
    <source>
        <dbReference type="RuleBase" id="RU003918"/>
    </source>
</evidence>
<keyword evidence="4 9" id="KW-0732">Signal</keyword>
<comment type="subcellular location">
    <subcellularLocation>
        <location evidence="1 8">Periplasm</location>
    </subcellularLocation>
</comment>
<keyword evidence="5" id="KW-0574">Periplasm</keyword>
<evidence type="ECO:0000259" key="11">
    <source>
        <dbReference type="Pfam" id="PF02753"/>
    </source>
</evidence>
<evidence type="ECO:0000256" key="6">
    <source>
        <dbReference type="ARBA" id="ARBA00023186"/>
    </source>
</evidence>
<dbReference type="InterPro" id="IPR016147">
    <property type="entry name" value="Pili_assmbl_chaperone_N"/>
</dbReference>
<feature type="signal peptide" evidence="9">
    <location>
        <begin position="1"/>
        <end position="25"/>
    </location>
</feature>
<dbReference type="Gene3D" id="2.60.40.10">
    <property type="entry name" value="Immunoglobulins"/>
    <property type="match status" value="2"/>
</dbReference>
<dbReference type="RefSeq" id="WP_177115461.1">
    <property type="nucleotide sequence ID" value="NZ_JACAOQ010000028.1"/>
</dbReference>
<dbReference type="InterPro" id="IPR036316">
    <property type="entry name" value="Pili_assmbl_chap_C_dom_sf"/>
</dbReference>
<evidence type="ECO:0000256" key="4">
    <source>
        <dbReference type="ARBA" id="ARBA00022729"/>
    </source>
</evidence>
<evidence type="ECO:0000256" key="5">
    <source>
        <dbReference type="ARBA" id="ARBA00022764"/>
    </source>
</evidence>
<evidence type="ECO:0000256" key="9">
    <source>
        <dbReference type="SAM" id="SignalP"/>
    </source>
</evidence>
<dbReference type="PANTHER" id="PTHR30251:SF2">
    <property type="entry name" value="FIMBRIAL CHAPERONE YADV-RELATED"/>
    <property type="match status" value="1"/>
</dbReference>
<dbReference type="InterPro" id="IPR013783">
    <property type="entry name" value="Ig-like_fold"/>
</dbReference>